<reference evidence="3 4" key="1">
    <citation type="submission" date="2020-01" db="EMBL/GenBank/DDBJ databases">
        <title>Genomes of bacteria type strains.</title>
        <authorList>
            <person name="Chen J."/>
            <person name="Zhu S."/>
            <person name="Yang J."/>
        </authorList>
    </citation>
    <scope>NUCLEOTIDE SEQUENCE [LARGE SCALE GENOMIC DNA]</scope>
    <source>
        <strain evidence="3 4">DSM 16655</strain>
    </source>
</reference>
<sequence length="290" mass="30323">MRRVFLLPLIVTLSMGVKLPETGPVPVESPRGETAKGKAVAVPAVPAPAVPVPEAKPDADTSTAKPAPGASEEDSDQSGQAGSAGQEAEESENADKLPVISAPPVDEAALASCEAELRKLGAVFDRQDSVRGENGCGIEAPYSIEQIVPGVSLSPASQLRCPTALALARWMEGVVVPATEALPAAVTLARVNHGSTYVCRRRNNSATGKMSEHAIGNAIDIMSFEFKGRDPIPVSPRAGDGTVEEAFQRAVRGGACLHFTTVLGPGTNASHADHLHLDIIKRNRGYRLCE</sequence>
<accession>A0ABT1CLE0</accession>
<keyword evidence="4" id="KW-1185">Reference proteome</keyword>
<evidence type="ECO:0000313" key="4">
    <source>
        <dbReference type="Proteomes" id="UP001320715"/>
    </source>
</evidence>
<dbReference type="RefSeq" id="WP_252914487.1">
    <property type="nucleotide sequence ID" value="NZ_JAAAML010000001.1"/>
</dbReference>
<organism evidence="3 4">
    <name type="scientific">Hoeflea alexandrii</name>
    <dbReference type="NCBI Taxonomy" id="288436"/>
    <lineage>
        <taxon>Bacteria</taxon>
        <taxon>Pseudomonadati</taxon>
        <taxon>Pseudomonadota</taxon>
        <taxon>Alphaproteobacteria</taxon>
        <taxon>Hyphomicrobiales</taxon>
        <taxon>Rhizobiaceae</taxon>
        <taxon>Hoeflea</taxon>
    </lineage>
</organism>
<name>A0ABT1CLE0_9HYPH</name>
<proteinExistence type="predicted"/>
<evidence type="ECO:0000313" key="3">
    <source>
        <dbReference type="EMBL" id="MCO6407019.1"/>
    </source>
</evidence>
<feature type="compositionally biased region" description="Low complexity" evidence="1">
    <location>
        <begin position="77"/>
        <end position="86"/>
    </location>
</feature>
<feature type="region of interest" description="Disordered" evidence="1">
    <location>
        <begin position="19"/>
        <end position="95"/>
    </location>
</feature>
<dbReference type="Pfam" id="PF06904">
    <property type="entry name" value="Extensin-like_C"/>
    <property type="match status" value="1"/>
</dbReference>
<dbReference type="Proteomes" id="UP001320715">
    <property type="component" value="Unassembled WGS sequence"/>
</dbReference>
<evidence type="ECO:0000256" key="1">
    <source>
        <dbReference type="SAM" id="MobiDB-lite"/>
    </source>
</evidence>
<gene>
    <name evidence="3" type="ORF">GTW23_02435</name>
</gene>
<protein>
    <submittedName>
        <fullName evidence="3">Extensin</fullName>
    </submittedName>
</protein>
<comment type="caution">
    <text evidence="3">The sequence shown here is derived from an EMBL/GenBank/DDBJ whole genome shotgun (WGS) entry which is preliminary data.</text>
</comment>
<evidence type="ECO:0000259" key="2">
    <source>
        <dbReference type="Pfam" id="PF06904"/>
    </source>
</evidence>
<dbReference type="EMBL" id="JAAAML010000001">
    <property type="protein sequence ID" value="MCO6407019.1"/>
    <property type="molecule type" value="Genomic_DNA"/>
</dbReference>
<feature type="domain" description="Extensin-like C-terminal" evidence="2">
    <location>
        <begin position="112"/>
        <end position="289"/>
    </location>
</feature>
<dbReference type="InterPro" id="IPR009683">
    <property type="entry name" value="Extensin-like_C"/>
</dbReference>